<dbReference type="RefSeq" id="WP_394835882.1">
    <property type="nucleotide sequence ID" value="NZ_CP089929.1"/>
</dbReference>
<proteinExistence type="predicted"/>
<evidence type="ECO:0008006" key="4">
    <source>
        <dbReference type="Google" id="ProtNLM"/>
    </source>
</evidence>
<accession>A0ABZ2L5L4</accession>
<evidence type="ECO:0000256" key="1">
    <source>
        <dbReference type="SAM" id="SignalP"/>
    </source>
</evidence>
<evidence type="ECO:0000313" key="2">
    <source>
        <dbReference type="EMBL" id="WXB06233.1"/>
    </source>
</evidence>
<dbReference type="Proteomes" id="UP001374803">
    <property type="component" value="Chromosome"/>
</dbReference>
<organism evidence="2 3">
    <name type="scientific">Pendulispora rubella</name>
    <dbReference type="NCBI Taxonomy" id="2741070"/>
    <lineage>
        <taxon>Bacteria</taxon>
        <taxon>Pseudomonadati</taxon>
        <taxon>Myxococcota</taxon>
        <taxon>Myxococcia</taxon>
        <taxon>Myxococcales</taxon>
        <taxon>Sorangiineae</taxon>
        <taxon>Pendulisporaceae</taxon>
        <taxon>Pendulispora</taxon>
    </lineage>
</organism>
<evidence type="ECO:0000313" key="3">
    <source>
        <dbReference type="Proteomes" id="UP001374803"/>
    </source>
</evidence>
<dbReference type="EMBL" id="CP089983">
    <property type="protein sequence ID" value="WXB06233.1"/>
    <property type="molecule type" value="Genomic_DNA"/>
</dbReference>
<protein>
    <recommendedName>
        <fullName evidence="4">Lipoprotein</fullName>
    </recommendedName>
</protein>
<feature type="signal peptide" evidence="1">
    <location>
        <begin position="1"/>
        <end position="22"/>
    </location>
</feature>
<feature type="chain" id="PRO_5046095944" description="Lipoprotein" evidence="1">
    <location>
        <begin position="23"/>
        <end position="318"/>
    </location>
</feature>
<reference evidence="2" key="1">
    <citation type="submission" date="2021-12" db="EMBL/GenBank/DDBJ databases">
        <title>Discovery of the Pendulisporaceae a myxobacterial family with distinct sporulation behavior and unique specialized metabolism.</title>
        <authorList>
            <person name="Garcia R."/>
            <person name="Popoff A."/>
            <person name="Bader C.D."/>
            <person name="Loehr J."/>
            <person name="Walesch S."/>
            <person name="Walt C."/>
            <person name="Boldt J."/>
            <person name="Bunk B."/>
            <person name="Haeckl F.J.F.P.J."/>
            <person name="Gunesch A.P."/>
            <person name="Birkelbach J."/>
            <person name="Nuebel U."/>
            <person name="Pietschmann T."/>
            <person name="Bach T."/>
            <person name="Mueller R."/>
        </authorList>
    </citation>
    <scope>NUCLEOTIDE SEQUENCE</scope>
    <source>
        <strain evidence="2">MSr11367</strain>
    </source>
</reference>
<keyword evidence="3" id="KW-1185">Reference proteome</keyword>
<gene>
    <name evidence="2" type="ORF">LVJ94_03100</name>
</gene>
<name>A0ABZ2L5L4_9BACT</name>
<keyword evidence="1" id="KW-0732">Signal</keyword>
<dbReference type="PROSITE" id="PS51257">
    <property type="entry name" value="PROKAR_LIPOPROTEIN"/>
    <property type="match status" value="1"/>
</dbReference>
<sequence length="318" mass="34654">MRSGLRIIRNALALCVALVASSCGDEFGPGSRLSTVRILGIRSDTPYVRPGATFTTDILAYDGRADRSRPMHLYWLEDICFSPTDGKPEDCYRQLEAKYPRNEDLSSRVTEGKQMTFAMPADASTGSPPRLALVFAAACAGHLELVGSAEGYPSSVPFACVDQGRRLDANDFVFAFMRIYVSNDLTNANPTPSGVTLDRVPLPIDRPFSFPHCTVQSIDDCPARKLAVTIGDESQEVDPTSGPPGGELLQEQIWSSFFVSSGKLESESLILFDARHGRTSHAENEYRGPTVPGDVDLIVVTHDNRSGVAFQSFKLKAE</sequence>